<dbReference type="InterPro" id="IPR012373">
    <property type="entry name" value="Ferrdict_sens_TM"/>
</dbReference>
<feature type="transmembrane region" description="Helical" evidence="1">
    <location>
        <begin position="83"/>
        <end position="101"/>
    </location>
</feature>
<dbReference type="Pfam" id="PF16220">
    <property type="entry name" value="DUF4880"/>
    <property type="match status" value="1"/>
</dbReference>
<proteinExistence type="predicted"/>
<dbReference type="Gene3D" id="3.55.50.30">
    <property type="match status" value="1"/>
</dbReference>
<dbReference type="PANTHER" id="PTHR30273:SF2">
    <property type="entry name" value="PROTEIN FECR"/>
    <property type="match status" value="1"/>
</dbReference>
<evidence type="ECO:0000259" key="3">
    <source>
        <dbReference type="Pfam" id="PF16220"/>
    </source>
</evidence>
<keyword evidence="1" id="KW-0812">Transmembrane</keyword>
<organism evidence="4 5">
    <name type="scientific">Ferrovibrio terrae</name>
    <dbReference type="NCBI Taxonomy" id="2594003"/>
    <lineage>
        <taxon>Bacteria</taxon>
        <taxon>Pseudomonadati</taxon>
        <taxon>Pseudomonadota</taxon>
        <taxon>Alphaproteobacteria</taxon>
        <taxon>Rhodospirillales</taxon>
        <taxon>Rhodospirillaceae</taxon>
        <taxon>Ferrovibrio</taxon>
    </lineage>
</organism>
<sequence length="315" mass="33788">MTEPQHHTKPLIDEALHWLVVLREDDTPQTQADFRVWLDSGPEHAAAWRRAQDVWQRADILAPAMKETANVVSLPPRRAAVRWMSAAAACLLLVLTGYAIASADLLADHRTATAELRSISLKDGSEVQLSSATALSVEIGQDARIVTLHRGEAHFSVAPDAARPFIVRAAGGQTRALGTAFDVKIVSGGAIVTVTEHAVAVRAPDGQTGNAVEGQQIRYGAAGLSDAKAVDIAGAMAWRRNRLVFYDAPLGEVVADLERHRLGRIIVTDARLKSLPVTAVFDSAQTDAAIETIARTLPVKLRQYGTLLAVISPAD</sequence>
<dbReference type="Gene3D" id="2.60.120.1440">
    <property type="match status" value="1"/>
</dbReference>
<evidence type="ECO:0000256" key="1">
    <source>
        <dbReference type="SAM" id="Phobius"/>
    </source>
</evidence>
<dbReference type="InterPro" id="IPR006860">
    <property type="entry name" value="FecR"/>
</dbReference>
<dbReference type="InterPro" id="IPR032623">
    <property type="entry name" value="FecR_N"/>
</dbReference>
<keyword evidence="1" id="KW-0472">Membrane</keyword>
<dbReference type="Pfam" id="PF04773">
    <property type="entry name" value="FecR"/>
    <property type="match status" value="1"/>
</dbReference>
<feature type="domain" description="FecR N-terminal" evidence="3">
    <location>
        <begin position="13"/>
        <end position="53"/>
    </location>
</feature>
<dbReference type="RefSeq" id="WP_144069529.1">
    <property type="nucleotide sequence ID" value="NZ_CP041636.1"/>
</dbReference>
<dbReference type="EMBL" id="CP041636">
    <property type="protein sequence ID" value="QDO98548.1"/>
    <property type="molecule type" value="Genomic_DNA"/>
</dbReference>
<evidence type="ECO:0000313" key="5">
    <source>
        <dbReference type="Proteomes" id="UP000317496"/>
    </source>
</evidence>
<dbReference type="KEGG" id="fer:FNB15_15225"/>
<keyword evidence="5" id="KW-1185">Reference proteome</keyword>
<name>A0A516H441_9PROT</name>
<feature type="domain" description="FecR protein" evidence="2">
    <location>
        <begin position="108"/>
        <end position="199"/>
    </location>
</feature>
<dbReference type="OrthoDB" id="1098280at2"/>
<dbReference type="GO" id="GO:0016989">
    <property type="term" value="F:sigma factor antagonist activity"/>
    <property type="evidence" value="ECO:0007669"/>
    <property type="project" value="TreeGrafter"/>
</dbReference>
<dbReference type="AlphaFoldDB" id="A0A516H441"/>
<gene>
    <name evidence="4" type="ORF">FNB15_15225</name>
</gene>
<dbReference type="PANTHER" id="PTHR30273">
    <property type="entry name" value="PERIPLASMIC SIGNAL SENSOR AND SIGMA FACTOR ACTIVATOR FECR-RELATED"/>
    <property type="match status" value="1"/>
</dbReference>
<evidence type="ECO:0000259" key="2">
    <source>
        <dbReference type="Pfam" id="PF04773"/>
    </source>
</evidence>
<dbReference type="Proteomes" id="UP000317496">
    <property type="component" value="Chromosome"/>
</dbReference>
<dbReference type="PIRSF" id="PIRSF018266">
    <property type="entry name" value="FecR"/>
    <property type="match status" value="1"/>
</dbReference>
<reference evidence="4 5" key="1">
    <citation type="submission" date="2019-07" db="EMBL/GenBank/DDBJ databases">
        <title>Genome sequencing for Ferrovibrio sp. K5.</title>
        <authorList>
            <person name="Park S.-J."/>
        </authorList>
    </citation>
    <scope>NUCLEOTIDE SEQUENCE [LARGE SCALE GENOMIC DNA]</scope>
    <source>
        <strain evidence="4 5">K5</strain>
    </source>
</reference>
<protein>
    <submittedName>
        <fullName evidence="4">FecR family protein</fullName>
    </submittedName>
</protein>
<accession>A0A516H441</accession>
<evidence type="ECO:0000313" key="4">
    <source>
        <dbReference type="EMBL" id="QDO98548.1"/>
    </source>
</evidence>
<keyword evidence="1" id="KW-1133">Transmembrane helix</keyword>